<organism evidence="2 3">
    <name type="scientific">Deinococcus budaensis</name>
    <dbReference type="NCBI Taxonomy" id="1665626"/>
    <lineage>
        <taxon>Bacteria</taxon>
        <taxon>Thermotogati</taxon>
        <taxon>Deinococcota</taxon>
        <taxon>Deinococci</taxon>
        <taxon>Deinococcales</taxon>
        <taxon>Deinococcaceae</taxon>
        <taxon>Deinococcus</taxon>
    </lineage>
</organism>
<feature type="region of interest" description="Disordered" evidence="1">
    <location>
        <begin position="1"/>
        <end position="45"/>
    </location>
</feature>
<reference evidence="2 3" key="1">
    <citation type="submission" date="2020-08" db="EMBL/GenBank/DDBJ databases">
        <title>Genomic Encyclopedia of Type Strains, Phase IV (KMG-IV): sequencing the most valuable type-strain genomes for metagenomic binning, comparative biology and taxonomic classification.</title>
        <authorList>
            <person name="Goeker M."/>
        </authorList>
    </citation>
    <scope>NUCLEOTIDE SEQUENCE [LARGE SCALE GENOMIC DNA]</scope>
    <source>
        <strain evidence="2 3">DSM 101791</strain>
    </source>
</reference>
<dbReference type="RefSeq" id="WP_184023823.1">
    <property type="nucleotide sequence ID" value="NZ_JACHFN010000001.1"/>
</dbReference>
<dbReference type="Proteomes" id="UP000525389">
    <property type="component" value="Unassembled WGS sequence"/>
</dbReference>
<comment type="caution">
    <text evidence="2">The sequence shown here is derived from an EMBL/GenBank/DDBJ whole genome shotgun (WGS) entry which is preliminary data.</text>
</comment>
<evidence type="ECO:0000313" key="3">
    <source>
        <dbReference type="Proteomes" id="UP000525389"/>
    </source>
</evidence>
<evidence type="ECO:0000313" key="2">
    <source>
        <dbReference type="EMBL" id="MBB5232611.1"/>
    </source>
</evidence>
<gene>
    <name evidence="2" type="ORF">HNQ09_000028</name>
</gene>
<sequence length="71" mass="7690">MTDKSAEDQGHTYATDQQEVIEEGMQGATGNVDANGLSGEAGRDKLEELRANLADMTHEEEARLPDEARGE</sequence>
<evidence type="ECO:0000256" key="1">
    <source>
        <dbReference type="SAM" id="MobiDB-lite"/>
    </source>
</evidence>
<dbReference type="AlphaFoldDB" id="A0A7W8LND9"/>
<accession>A0A7W8LND9</accession>
<name>A0A7W8LND9_9DEIO</name>
<proteinExistence type="predicted"/>
<protein>
    <submittedName>
        <fullName evidence="2">Uncharacterized protein</fullName>
    </submittedName>
</protein>
<dbReference type="EMBL" id="JACHFN010000001">
    <property type="protein sequence ID" value="MBB5232611.1"/>
    <property type="molecule type" value="Genomic_DNA"/>
</dbReference>
<feature type="compositionally biased region" description="Basic and acidic residues" evidence="1">
    <location>
        <begin position="1"/>
        <end position="10"/>
    </location>
</feature>
<keyword evidence="3" id="KW-1185">Reference proteome</keyword>